<accession>A0A0J8R132</accession>
<gene>
    <name evidence="1" type="ORF">CISG_06625</name>
</gene>
<dbReference type="EMBL" id="DS268155">
    <property type="protein sequence ID" value="KMU77378.1"/>
    <property type="molecule type" value="Genomic_DNA"/>
</dbReference>
<reference evidence="2" key="1">
    <citation type="journal article" date="2010" name="Genome Res.">
        <title>Population genomic sequencing of Coccidioides fungi reveals recent hybridization and transposon control.</title>
        <authorList>
            <person name="Neafsey D.E."/>
            <person name="Barker B.M."/>
            <person name="Sharpton T.J."/>
            <person name="Stajich J.E."/>
            <person name="Park D.J."/>
            <person name="Whiston E."/>
            <person name="Hung C.-Y."/>
            <person name="McMahan C."/>
            <person name="White J."/>
            <person name="Sykes S."/>
            <person name="Heiman D."/>
            <person name="Young S."/>
            <person name="Zeng Q."/>
            <person name="Abouelleil A."/>
            <person name="Aftuck L."/>
            <person name="Bessette D."/>
            <person name="Brown A."/>
            <person name="FitzGerald M."/>
            <person name="Lui A."/>
            <person name="Macdonald J.P."/>
            <person name="Priest M."/>
            <person name="Orbach M.J."/>
            <person name="Galgiani J.N."/>
            <person name="Kirkland T.N."/>
            <person name="Cole G.T."/>
            <person name="Birren B.W."/>
            <person name="Henn M.R."/>
            <person name="Taylor J.W."/>
            <person name="Rounsley S.D."/>
        </authorList>
    </citation>
    <scope>NUCLEOTIDE SEQUENCE [LARGE SCALE GENOMIC DNA]</scope>
    <source>
        <strain evidence="2">RMSCC 3703</strain>
    </source>
</reference>
<evidence type="ECO:0000313" key="1">
    <source>
        <dbReference type="EMBL" id="KMU77378.1"/>
    </source>
</evidence>
<organism evidence="1 2">
    <name type="scientific">Coccidioides immitis RMSCC 3703</name>
    <dbReference type="NCBI Taxonomy" id="454286"/>
    <lineage>
        <taxon>Eukaryota</taxon>
        <taxon>Fungi</taxon>
        <taxon>Dikarya</taxon>
        <taxon>Ascomycota</taxon>
        <taxon>Pezizomycotina</taxon>
        <taxon>Eurotiomycetes</taxon>
        <taxon>Eurotiomycetidae</taxon>
        <taxon>Onygenales</taxon>
        <taxon>Onygenaceae</taxon>
        <taxon>Coccidioides</taxon>
    </lineage>
</organism>
<dbReference type="Proteomes" id="UP000054559">
    <property type="component" value="Unassembled WGS sequence"/>
</dbReference>
<evidence type="ECO:0000313" key="2">
    <source>
        <dbReference type="Proteomes" id="UP000054559"/>
    </source>
</evidence>
<proteinExistence type="predicted"/>
<dbReference type="AlphaFoldDB" id="A0A0J8R132"/>
<protein>
    <submittedName>
        <fullName evidence="1">Uncharacterized protein</fullName>
    </submittedName>
</protein>
<name>A0A0J8R132_COCIT</name>
<sequence length="48" mass="5579">MSSGTRTETDAFGPFGQILGCSDAKVRRRKIEYLKRWWLDVKHGLVRI</sequence>